<reference evidence="1 2" key="1">
    <citation type="submission" date="2017-12" db="EMBL/GenBank/DDBJ databases">
        <title>Hemimetabolous genomes reveal molecular basis of termite eusociality.</title>
        <authorList>
            <person name="Harrison M.C."/>
            <person name="Jongepier E."/>
            <person name="Robertson H.M."/>
            <person name="Arning N."/>
            <person name="Bitard-Feildel T."/>
            <person name="Chao H."/>
            <person name="Childers C.P."/>
            <person name="Dinh H."/>
            <person name="Doddapaneni H."/>
            <person name="Dugan S."/>
            <person name="Gowin J."/>
            <person name="Greiner C."/>
            <person name="Han Y."/>
            <person name="Hu H."/>
            <person name="Hughes D.S.T."/>
            <person name="Huylmans A.-K."/>
            <person name="Kemena C."/>
            <person name="Kremer L.P.M."/>
            <person name="Lee S.L."/>
            <person name="Lopez-Ezquerra A."/>
            <person name="Mallet L."/>
            <person name="Monroy-Kuhn J.M."/>
            <person name="Moser A."/>
            <person name="Murali S.C."/>
            <person name="Muzny D.M."/>
            <person name="Otani S."/>
            <person name="Piulachs M.-D."/>
            <person name="Poelchau M."/>
            <person name="Qu J."/>
            <person name="Schaub F."/>
            <person name="Wada-Katsumata A."/>
            <person name="Worley K.C."/>
            <person name="Xie Q."/>
            <person name="Ylla G."/>
            <person name="Poulsen M."/>
            <person name="Gibbs R.A."/>
            <person name="Schal C."/>
            <person name="Richards S."/>
            <person name="Belles X."/>
            <person name="Korb J."/>
            <person name="Bornberg-Bauer E."/>
        </authorList>
    </citation>
    <scope>NUCLEOTIDE SEQUENCE [LARGE SCALE GENOMIC DNA]</scope>
    <source>
        <tissue evidence="1">Whole body</tissue>
    </source>
</reference>
<evidence type="ECO:0000313" key="1">
    <source>
        <dbReference type="EMBL" id="PNF14166.1"/>
    </source>
</evidence>
<comment type="caution">
    <text evidence="1">The sequence shown here is derived from an EMBL/GenBank/DDBJ whole genome shotgun (WGS) entry which is preliminary data.</text>
</comment>
<sequence length="141" mass="16811">MRNKKTYWEEYRMKLHEDINLNVRLKSPMEIDSALTSLINTTKQATQVATPKITFQNNTRNVPIEIKKLISQKRRARARWYRSQAPTDKTTYSHTSNGLKCKIKEARESSFSNYITSLNRYDNTIWKPIKHLKNPRHRYIL</sequence>
<gene>
    <name evidence="1" type="ORF">B7P43_G13477</name>
</gene>
<proteinExistence type="predicted"/>
<dbReference type="STRING" id="105785.A0A2J7PCW2"/>
<evidence type="ECO:0000313" key="2">
    <source>
        <dbReference type="Proteomes" id="UP000235965"/>
    </source>
</evidence>
<keyword evidence="2" id="KW-1185">Reference proteome</keyword>
<dbReference type="AlphaFoldDB" id="A0A2J7PCW2"/>
<dbReference type="InParanoid" id="A0A2J7PCW2"/>
<accession>A0A2J7PCW2</accession>
<dbReference type="EMBL" id="NEVH01026403">
    <property type="protein sequence ID" value="PNF14166.1"/>
    <property type="molecule type" value="Genomic_DNA"/>
</dbReference>
<name>A0A2J7PCW2_9NEOP</name>
<organism evidence="1 2">
    <name type="scientific">Cryptotermes secundus</name>
    <dbReference type="NCBI Taxonomy" id="105785"/>
    <lineage>
        <taxon>Eukaryota</taxon>
        <taxon>Metazoa</taxon>
        <taxon>Ecdysozoa</taxon>
        <taxon>Arthropoda</taxon>
        <taxon>Hexapoda</taxon>
        <taxon>Insecta</taxon>
        <taxon>Pterygota</taxon>
        <taxon>Neoptera</taxon>
        <taxon>Polyneoptera</taxon>
        <taxon>Dictyoptera</taxon>
        <taxon>Blattodea</taxon>
        <taxon>Blattoidea</taxon>
        <taxon>Termitoidae</taxon>
        <taxon>Kalotermitidae</taxon>
        <taxon>Cryptotermitinae</taxon>
        <taxon>Cryptotermes</taxon>
    </lineage>
</organism>
<protein>
    <submittedName>
        <fullName evidence="1">Uncharacterized protein</fullName>
    </submittedName>
</protein>
<dbReference type="Proteomes" id="UP000235965">
    <property type="component" value="Unassembled WGS sequence"/>
</dbReference>